<accession>A0A915HXX4</accession>
<keyword evidence="1" id="KW-1185">Reference proteome</keyword>
<dbReference type="AlphaFoldDB" id="A0A915HXX4"/>
<dbReference type="Proteomes" id="UP000887565">
    <property type="component" value="Unplaced"/>
</dbReference>
<name>A0A915HXX4_ROMCU</name>
<evidence type="ECO:0000313" key="1">
    <source>
        <dbReference type="Proteomes" id="UP000887565"/>
    </source>
</evidence>
<evidence type="ECO:0000313" key="2">
    <source>
        <dbReference type="WBParaSite" id="nRc.2.0.1.t06739-RA"/>
    </source>
</evidence>
<dbReference type="WBParaSite" id="nRc.2.0.1.t06739-RA">
    <property type="protein sequence ID" value="nRc.2.0.1.t06739-RA"/>
    <property type="gene ID" value="nRc.2.0.1.g06739"/>
</dbReference>
<sequence length="76" mass="8640">MEIIPKISSSHISCENVLHKVRLTYKIFQIEFGHPIQSAMCYSRPPGTVGKPLRSARRYSRPDGTVGHLLRNYSRG</sequence>
<organism evidence="1 2">
    <name type="scientific">Romanomermis culicivorax</name>
    <name type="common">Nematode worm</name>
    <dbReference type="NCBI Taxonomy" id="13658"/>
    <lineage>
        <taxon>Eukaryota</taxon>
        <taxon>Metazoa</taxon>
        <taxon>Ecdysozoa</taxon>
        <taxon>Nematoda</taxon>
        <taxon>Enoplea</taxon>
        <taxon>Dorylaimia</taxon>
        <taxon>Mermithida</taxon>
        <taxon>Mermithoidea</taxon>
        <taxon>Mermithidae</taxon>
        <taxon>Romanomermis</taxon>
    </lineage>
</organism>
<reference evidence="2" key="1">
    <citation type="submission" date="2022-11" db="UniProtKB">
        <authorList>
            <consortium name="WormBaseParasite"/>
        </authorList>
    </citation>
    <scope>IDENTIFICATION</scope>
</reference>
<protein>
    <submittedName>
        <fullName evidence="2">Uncharacterized protein</fullName>
    </submittedName>
</protein>
<proteinExistence type="predicted"/>